<name>A0ACD5H3Q4_9PROT</name>
<accession>A0ACD5H3Q4</accession>
<keyword evidence="2" id="KW-1185">Reference proteome</keyword>
<gene>
    <name evidence="1" type="ORF">GL267_009285</name>
</gene>
<protein>
    <submittedName>
        <fullName evidence="1">Uncharacterized protein</fullName>
    </submittedName>
</protein>
<evidence type="ECO:0000313" key="2">
    <source>
        <dbReference type="Proteomes" id="UP000470022"/>
    </source>
</evidence>
<organism evidence="1 2">
    <name type="scientific">Acidithiobacillus ferrianus</name>
    <dbReference type="NCBI Taxonomy" id="2678518"/>
    <lineage>
        <taxon>Bacteria</taxon>
        <taxon>Pseudomonadati</taxon>
        <taxon>Pseudomonadota</taxon>
        <taxon>Acidithiobacillia</taxon>
        <taxon>Acidithiobacillales</taxon>
        <taxon>Acidithiobacillaceae</taxon>
        <taxon>Acidithiobacillus</taxon>
    </lineage>
</organism>
<reference evidence="1" key="1">
    <citation type="submission" date="2023-06" db="EMBL/GenBank/DDBJ databases">
        <title>Complete and circular genome of Acidithiobacillus ferrianus DSM 107098.</title>
        <authorList>
            <person name="Norris P.R."/>
            <person name="Falagan C."/>
            <person name="Moya-Beltran A."/>
            <person name="Castro M."/>
            <person name="Quatrini R."/>
            <person name="Johnson D.B."/>
        </authorList>
    </citation>
    <scope>NUCLEOTIDE SEQUENCE</scope>
    <source>
        <strain evidence="1">MG</strain>
    </source>
</reference>
<proteinExistence type="predicted"/>
<dbReference type="Proteomes" id="UP000470022">
    <property type="component" value="Chromosome"/>
</dbReference>
<dbReference type="EMBL" id="CP127523">
    <property type="protein sequence ID" value="XRI67951.1"/>
    <property type="molecule type" value="Genomic_DNA"/>
</dbReference>
<sequence length="178" mass="19957">MKKSDDRRRYLVVGGTGMLAPFCRTLPGEEVIVAARFRSNKERVRSLDLRIERVSLDYLDEASGTAFLDRLRDWHKLTHCVLWVHSVGHGFSQRLIKALANRRDPPLIVHLFGSNADSDRLIEAALAAKVPFSPVRLGHVNTPTGWRWMTDDEISTLTAKALMGPAGTDLSPEIRARS</sequence>
<evidence type="ECO:0000313" key="1">
    <source>
        <dbReference type="EMBL" id="XRI67951.1"/>
    </source>
</evidence>